<accession>D2A2X6</accession>
<name>D2A2X6_TRICA</name>
<protein>
    <submittedName>
        <fullName evidence="2">Uncharacterized protein</fullName>
    </submittedName>
</protein>
<evidence type="ECO:0000256" key="1">
    <source>
        <dbReference type="SAM" id="MobiDB-lite"/>
    </source>
</evidence>
<gene>
    <name evidence="2" type="primary">GLEAN_07609</name>
    <name evidence="2" type="ORF">TcasGA2_TC007609</name>
</gene>
<evidence type="ECO:0000313" key="3">
    <source>
        <dbReference type="Proteomes" id="UP000007266"/>
    </source>
</evidence>
<feature type="region of interest" description="Disordered" evidence="1">
    <location>
        <begin position="1"/>
        <end position="21"/>
    </location>
</feature>
<sequence>MSSNTSKNSGAHEPGHNQDRLSCVPKYSVGTQQKTLIACCREPPLVISAAAPFCLFISALLSRIYNGHGESHTHMCVDTSVNEERRQKIIKYVTGPAAEGRAGDVRVKTEEEMGELLTLEIRRAATCQTVR</sequence>
<proteinExistence type="predicted"/>
<dbReference type="Proteomes" id="UP000007266">
    <property type="component" value="Linkage group 4"/>
</dbReference>
<reference evidence="2 3" key="1">
    <citation type="journal article" date="2008" name="Nature">
        <title>The genome of the model beetle and pest Tribolium castaneum.</title>
        <authorList>
            <consortium name="Tribolium Genome Sequencing Consortium"/>
            <person name="Richards S."/>
            <person name="Gibbs R.A."/>
            <person name="Weinstock G.M."/>
            <person name="Brown S.J."/>
            <person name="Denell R."/>
            <person name="Beeman R.W."/>
            <person name="Gibbs R."/>
            <person name="Beeman R.W."/>
            <person name="Brown S.J."/>
            <person name="Bucher G."/>
            <person name="Friedrich M."/>
            <person name="Grimmelikhuijzen C.J."/>
            <person name="Klingler M."/>
            <person name="Lorenzen M."/>
            <person name="Richards S."/>
            <person name="Roth S."/>
            <person name="Schroder R."/>
            <person name="Tautz D."/>
            <person name="Zdobnov E.M."/>
            <person name="Muzny D."/>
            <person name="Gibbs R.A."/>
            <person name="Weinstock G.M."/>
            <person name="Attaway T."/>
            <person name="Bell S."/>
            <person name="Buhay C.J."/>
            <person name="Chandrabose M.N."/>
            <person name="Chavez D."/>
            <person name="Clerk-Blankenburg K.P."/>
            <person name="Cree A."/>
            <person name="Dao M."/>
            <person name="Davis C."/>
            <person name="Chacko J."/>
            <person name="Dinh H."/>
            <person name="Dugan-Rocha S."/>
            <person name="Fowler G."/>
            <person name="Garner T.T."/>
            <person name="Garnes J."/>
            <person name="Gnirke A."/>
            <person name="Hawes A."/>
            <person name="Hernandez J."/>
            <person name="Hines S."/>
            <person name="Holder M."/>
            <person name="Hume J."/>
            <person name="Jhangiani S.N."/>
            <person name="Joshi V."/>
            <person name="Khan Z.M."/>
            <person name="Jackson L."/>
            <person name="Kovar C."/>
            <person name="Kowis A."/>
            <person name="Lee S."/>
            <person name="Lewis L.R."/>
            <person name="Margolis J."/>
            <person name="Morgan M."/>
            <person name="Nazareth L.V."/>
            <person name="Nguyen N."/>
            <person name="Okwuonu G."/>
            <person name="Parker D."/>
            <person name="Richards S."/>
            <person name="Ruiz S.J."/>
            <person name="Santibanez J."/>
            <person name="Savard J."/>
            <person name="Scherer S.E."/>
            <person name="Schneider B."/>
            <person name="Sodergren E."/>
            <person name="Tautz D."/>
            <person name="Vattahil S."/>
            <person name="Villasana D."/>
            <person name="White C.S."/>
            <person name="Wright R."/>
            <person name="Park Y."/>
            <person name="Beeman R.W."/>
            <person name="Lord J."/>
            <person name="Oppert B."/>
            <person name="Lorenzen M."/>
            <person name="Brown S."/>
            <person name="Wang L."/>
            <person name="Savard J."/>
            <person name="Tautz D."/>
            <person name="Richards S."/>
            <person name="Weinstock G."/>
            <person name="Gibbs R.A."/>
            <person name="Liu Y."/>
            <person name="Worley K."/>
            <person name="Weinstock G."/>
            <person name="Elsik C.G."/>
            <person name="Reese J.T."/>
            <person name="Elhaik E."/>
            <person name="Landan G."/>
            <person name="Graur D."/>
            <person name="Arensburger P."/>
            <person name="Atkinson P."/>
            <person name="Beeman R.W."/>
            <person name="Beidler J."/>
            <person name="Brown S.J."/>
            <person name="Demuth J.P."/>
            <person name="Drury D.W."/>
            <person name="Du Y.Z."/>
            <person name="Fujiwara H."/>
            <person name="Lorenzen M."/>
            <person name="Maselli V."/>
            <person name="Osanai M."/>
            <person name="Park Y."/>
            <person name="Robertson H.M."/>
            <person name="Tu Z."/>
            <person name="Wang J.J."/>
            <person name="Wang S."/>
            <person name="Richards S."/>
            <person name="Song H."/>
            <person name="Zhang L."/>
            <person name="Sodergren E."/>
            <person name="Werner D."/>
            <person name="Stanke M."/>
            <person name="Morgenstern B."/>
            <person name="Solovyev V."/>
            <person name="Kosarev P."/>
            <person name="Brown G."/>
            <person name="Chen H.C."/>
            <person name="Ermolaeva O."/>
            <person name="Hlavina W."/>
            <person name="Kapustin Y."/>
            <person name="Kiryutin B."/>
            <person name="Kitts P."/>
            <person name="Maglott D."/>
            <person name="Pruitt K."/>
            <person name="Sapojnikov V."/>
            <person name="Souvorov A."/>
            <person name="Mackey A.J."/>
            <person name="Waterhouse R.M."/>
            <person name="Wyder S."/>
            <person name="Zdobnov E.M."/>
            <person name="Zdobnov E.M."/>
            <person name="Wyder S."/>
            <person name="Kriventseva E.V."/>
            <person name="Kadowaki T."/>
            <person name="Bork P."/>
            <person name="Aranda M."/>
            <person name="Bao R."/>
            <person name="Beermann A."/>
            <person name="Berns N."/>
            <person name="Bolognesi R."/>
            <person name="Bonneton F."/>
            <person name="Bopp D."/>
            <person name="Brown S.J."/>
            <person name="Bucher G."/>
            <person name="Butts T."/>
            <person name="Chaumot A."/>
            <person name="Denell R.E."/>
            <person name="Ferrier D.E."/>
            <person name="Friedrich M."/>
            <person name="Gordon C.M."/>
            <person name="Jindra M."/>
            <person name="Klingler M."/>
            <person name="Lan Q."/>
            <person name="Lattorff H.M."/>
            <person name="Laudet V."/>
            <person name="von Levetsow C."/>
            <person name="Liu Z."/>
            <person name="Lutz R."/>
            <person name="Lynch J.A."/>
            <person name="da Fonseca R.N."/>
            <person name="Posnien N."/>
            <person name="Reuter R."/>
            <person name="Roth S."/>
            <person name="Savard J."/>
            <person name="Schinko J.B."/>
            <person name="Schmitt C."/>
            <person name="Schoppmeier M."/>
            <person name="Schroder R."/>
            <person name="Shippy T.D."/>
            <person name="Simonnet F."/>
            <person name="Marques-Souza H."/>
            <person name="Tautz D."/>
            <person name="Tomoyasu Y."/>
            <person name="Trauner J."/>
            <person name="Van der Zee M."/>
            <person name="Vervoort M."/>
            <person name="Wittkopp N."/>
            <person name="Wimmer E.A."/>
            <person name="Yang X."/>
            <person name="Jones A.K."/>
            <person name="Sattelle D.B."/>
            <person name="Ebert P.R."/>
            <person name="Nelson D."/>
            <person name="Scott J.G."/>
            <person name="Beeman R.W."/>
            <person name="Muthukrishnan S."/>
            <person name="Kramer K.J."/>
            <person name="Arakane Y."/>
            <person name="Beeman R.W."/>
            <person name="Zhu Q."/>
            <person name="Hogenkamp D."/>
            <person name="Dixit R."/>
            <person name="Oppert B."/>
            <person name="Jiang H."/>
            <person name="Zou Z."/>
            <person name="Marshall J."/>
            <person name="Elpidina E."/>
            <person name="Vinokurov K."/>
            <person name="Oppert C."/>
            <person name="Zou Z."/>
            <person name="Evans J."/>
            <person name="Lu Z."/>
            <person name="Zhao P."/>
            <person name="Sumathipala N."/>
            <person name="Altincicek B."/>
            <person name="Vilcinskas A."/>
            <person name="Williams M."/>
            <person name="Hultmark D."/>
            <person name="Hetru C."/>
            <person name="Jiang H."/>
            <person name="Grimmelikhuijzen C.J."/>
            <person name="Hauser F."/>
            <person name="Cazzamali G."/>
            <person name="Williamson M."/>
            <person name="Park Y."/>
            <person name="Li B."/>
            <person name="Tanaka Y."/>
            <person name="Predel R."/>
            <person name="Neupert S."/>
            <person name="Schachtner J."/>
            <person name="Verleyen P."/>
            <person name="Raible F."/>
            <person name="Bork P."/>
            <person name="Friedrich M."/>
            <person name="Walden K.K."/>
            <person name="Robertson H.M."/>
            <person name="Angeli S."/>
            <person name="Foret S."/>
            <person name="Bucher G."/>
            <person name="Schuetz S."/>
            <person name="Maleszka R."/>
            <person name="Wimmer E.A."/>
            <person name="Beeman R.W."/>
            <person name="Lorenzen M."/>
            <person name="Tomoyasu Y."/>
            <person name="Miller S.C."/>
            <person name="Grossmann D."/>
            <person name="Bucher G."/>
        </authorList>
    </citation>
    <scope>NUCLEOTIDE SEQUENCE [LARGE SCALE GENOMIC DNA]</scope>
    <source>
        <strain evidence="2 3">Georgia GA2</strain>
    </source>
</reference>
<keyword evidence="3" id="KW-1185">Reference proteome</keyword>
<organism evidence="2 3">
    <name type="scientific">Tribolium castaneum</name>
    <name type="common">Red flour beetle</name>
    <dbReference type="NCBI Taxonomy" id="7070"/>
    <lineage>
        <taxon>Eukaryota</taxon>
        <taxon>Metazoa</taxon>
        <taxon>Ecdysozoa</taxon>
        <taxon>Arthropoda</taxon>
        <taxon>Hexapoda</taxon>
        <taxon>Insecta</taxon>
        <taxon>Pterygota</taxon>
        <taxon>Neoptera</taxon>
        <taxon>Endopterygota</taxon>
        <taxon>Coleoptera</taxon>
        <taxon>Polyphaga</taxon>
        <taxon>Cucujiformia</taxon>
        <taxon>Tenebrionidae</taxon>
        <taxon>Tenebrionidae incertae sedis</taxon>
        <taxon>Tribolium</taxon>
    </lineage>
</organism>
<dbReference type="AlphaFoldDB" id="D2A2X6"/>
<reference evidence="2 3" key="2">
    <citation type="journal article" date="2010" name="Nucleic Acids Res.">
        <title>BeetleBase in 2010: revisions to provide comprehensive genomic information for Tribolium castaneum.</title>
        <authorList>
            <person name="Kim H.S."/>
            <person name="Murphy T."/>
            <person name="Xia J."/>
            <person name="Caragea D."/>
            <person name="Park Y."/>
            <person name="Beeman R.W."/>
            <person name="Lorenzen M.D."/>
            <person name="Butcher S."/>
            <person name="Manak J.R."/>
            <person name="Brown S.J."/>
        </authorList>
    </citation>
    <scope>GENOME REANNOTATION</scope>
    <source>
        <strain evidence="2 3">Georgia GA2</strain>
    </source>
</reference>
<dbReference type="HOGENOM" id="CLU_1930236_0_0_1"/>
<evidence type="ECO:0000313" key="2">
    <source>
        <dbReference type="EMBL" id="EFA01988.1"/>
    </source>
</evidence>
<dbReference type="EMBL" id="KQ971338">
    <property type="protein sequence ID" value="EFA01988.1"/>
    <property type="molecule type" value="Genomic_DNA"/>
</dbReference>
<dbReference type="InParanoid" id="D2A2X6"/>